<protein>
    <submittedName>
        <fullName evidence="1">Uncharacterized protein</fullName>
    </submittedName>
</protein>
<reference evidence="1 2" key="1">
    <citation type="submission" date="2021-12" db="EMBL/GenBank/DDBJ databases">
        <title>Discovery of the Pendulisporaceae a myxobacterial family with distinct sporulation behavior and unique specialized metabolism.</title>
        <authorList>
            <person name="Garcia R."/>
            <person name="Popoff A."/>
            <person name="Bader C.D."/>
            <person name="Loehr J."/>
            <person name="Walesch S."/>
            <person name="Walt C."/>
            <person name="Boldt J."/>
            <person name="Bunk B."/>
            <person name="Haeckl F.J.F.P.J."/>
            <person name="Gunesch A.P."/>
            <person name="Birkelbach J."/>
            <person name="Nuebel U."/>
            <person name="Pietschmann T."/>
            <person name="Bach T."/>
            <person name="Mueller R."/>
        </authorList>
    </citation>
    <scope>NUCLEOTIDE SEQUENCE [LARGE SCALE GENOMIC DNA]</scope>
    <source>
        <strain evidence="1 2">MSr12523</strain>
    </source>
</reference>
<organism evidence="1 2">
    <name type="scientific">Pendulispora brunnea</name>
    <dbReference type="NCBI Taxonomy" id="2905690"/>
    <lineage>
        <taxon>Bacteria</taxon>
        <taxon>Pseudomonadati</taxon>
        <taxon>Myxococcota</taxon>
        <taxon>Myxococcia</taxon>
        <taxon>Myxococcales</taxon>
        <taxon>Sorangiineae</taxon>
        <taxon>Pendulisporaceae</taxon>
        <taxon>Pendulispora</taxon>
    </lineage>
</organism>
<sequence length="268" mass="30877">MLHRPYEIHEVRGYRLLDPDASFERLGPWDQPCDRFRATLTCVDWPIDVPLAVRPGERHLPGRIETVGGQWVRSIEILERAPCEEPIWPPLEGDHEVENLRFAITLEEPLPPAFIPYRQHPYREGELPFYEILERLLAEQSVRLSGVHESANWWAFGVYQIGSCGFAVARADARVTHFGSLFGWDDWIWAHERGLLTGPMDLVIESVVDLEASIALLEEMRIGRPADNRDRLANPPATYARAVNWRHIRNLRHESEGAFEWRLAPAPL</sequence>
<gene>
    <name evidence="1" type="ORF">LZC95_02615</name>
</gene>
<evidence type="ECO:0000313" key="1">
    <source>
        <dbReference type="EMBL" id="WXA95732.1"/>
    </source>
</evidence>
<accession>A0ABZ2KAM4</accession>
<evidence type="ECO:0000313" key="2">
    <source>
        <dbReference type="Proteomes" id="UP001379533"/>
    </source>
</evidence>
<dbReference type="RefSeq" id="WP_394846341.1">
    <property type="nucleotide sequence ID" value="NZ_CP089982.1"/>
</dbReference>
<name>A0ABZ2KAM4_9BACT</name>
<dbReference type="Proteomes" id="UP001379533">
    <property type="component" value="Chromosome"/>
</dbReference>
<keyword evidence="2" id="KW-1185">Reference proteome</keyword>
<dbReference type="EMBL" id="CP089982">
    <property type="protein sequence ID" value="WXA95732.1"/>
    <property type="molecule type" value="Genomic_DNA"/>
</dbReference>
<proteinExistence type="predicted"/>